<keyword evidence="2" id="KW-0186">Copper</keyword>
<keyword evidence="3" id="KW-0812">Transmembrane</keyword>
<organism evidence="4 5">
    <name type="scientific">Streptomyces kaniharaensis</name>
    <dbReference type="NCBI Taxonomy" id="212423"/>
    <lineage>
        <taxon>Bacteria</taxon>
        <taxon>Bacillati</taxon>
        <taxon>Actinomycetota</taxon>
        <taxon>Actinomycetes</taxon>
        <taxon>Kitasatosporales</taxon>
        <taxon>Streptomycetaceae</taxon>
        <taxon>Streptomyces</taxon>
    </lineage>
</organism>
<keyword evidence="5" id="KW-1185">Reference proteome</keyword>
<evidence type="ECO:0000256" key="3">
    <source>
        <dbReference type="SAM" id="Phobius"/>
    </source>
</evidence>
<comment type="caution">
    <text evidence="4">The sequence shown here is derived from an EMBL/GenBank/DDBJ whole genome shotgun (WGS) entry which is preliminary data.</text>
</comment>
<keyword evidence="3" id="KW-0472">Membrane</keyword>
<dbReference type="Proteomes" id="UP000450000">
    <property type="component" value="Unassembled WGS sequence"/>
</dbReference>
<evidence type="ECO:0000313" key="4">
    <source>
        <dbReference type="EMBL" id="MQS16380.1"/>
    </source>
</evidence>
<dbReference type="GO" id="GO:0042438">
    <property type="term" value="P:melanin biosynthetic process"/>
    <property type="evidence" value="ECO:0007669"/>
    <property type="project" value="InterPro"/>
</dbReference>
<dbReference type="GO" id="GO:0005507">
    <property type="term" value="F:copper ion binding"/>
    <property type="evidence" value="ECO:0007669"/>
    <property type="project" value="InterPro"/>
</dbReference>
<name>A0A6N7KXW7_9ACTN</name>
<feature type="transmembrane region" description="Helical" evidence="3">
    <location>
        <begin position="47"/>
        <end position="66"/>
    </location>
</feature>
<dbReference type="OrthoDB" id="3405860at2"/>
<accession>A0A6N7KXW7</accession>
<protein>
    <submittedName>
        <fullName evidence="4">Tyrosinase</fullName>
    </submittedName>
</protein>
<dbReference type="Pfam" id="PF06236">
    <property type="entry name" value="MelC1"/>
    <property type="match status" value="1"/>
</dbReference>
<evidence type="ECO:0000256" key="1">
    <source>
        <dbReference type="ARBA" id="ARBA00022729"/>
    </source>
</evidence>
<sequence length="165" mass="17356">MTRLPEPSTNRRCLGFRRSVRVLTVPCAEDPAPLHWRGTMTTRMTRGLLVALLTLTGVAMAGPAVATTQGAPAASMECAGSCHRSPVFSEVYKGRAILITADDGKSSLCDHVLIDGVALSVHRLADGGYYSLVNAYQSFPTLRATAEAAVDSLGGARLLPAPCAD</sequence>
<proteinExistence type="predicted"/>
<keyword evidence="1" id="KW-0732">Signal</keyword>
<gene>
    <name evidence="4" type="ORF">F7Q99_30295</name>
</gene>
<dbReference type="InterPro" id="IPR023199">
    <property type="entry name" value="GriE/MELC1_sf"/>
</dbReference>
<dbReference type="Gene3D" id="3.30.1880.10">
    <property type="entry name" value="protein ne1242 domain like"/>
    <property type="match status" value="1"/>
</dbReference>
<dbReference type="InterPro" id="IPR010928">
    <property type="entry name" value="MelC1"/>
</dbReference>
<evidence type="ECO:0000313" key="5">
    <source>
        <dbReference type="Proteomes" id="UP000450000"/>
    </source>
</evidence>
<evidence type="ECO:0000256" key="2">
    <source>
        <dbReference type="ARBA" id="ARBA00023008"/>
    </source>
</evidence>
<reference evidence="4 5" key="1">
    <citation type="submission" date="2019-09" db="EMBL/GenBank/DDBJ databases">
        <title>Genome Sequences of Streptomyces kaniharaensis ATCC 21070.</title>
        <authorList>
            <person name="Zhu W."/>
            <person name="De Crecy-Lagard V."/>
            <person name="Richards N.G."/>
        </authorList>
    </citation>
    <scope>NUCLEOTIDE SEQUENCE [LARGE SCALE GENOMIC DNA]</scope>
    <source>
        <strain evidence="4 5">SF-557</strain>
    </source>
</reference>
<dbReference type="EMBL" id="WBOF01000002">
    <property type="protein sequence ID" value="MQS16380.1"/>
    <property type="molecule type" value="Genomic_DNA"/>
</dbReference>
<dbReference type="AlphaFoldDB" id="A0A6N7KXW7"/>
<keyword evidence="3" id="KW-1133">Transmembrane helix</keyword>